<dbReference type="GO" id="GO:0004497">
    <property type="term" value="F:monooxygenase activity"/>
    <property type="evidence" value="ECO:0007669"/>
    <property type="project" value="UniProtKB-KW"/>
</dbReference>
<sequence>MSMSTVEMNAAEPPAPIDWCNFWTESERVREPESECERSLTAIMAPRTIAIVGAGIAGIACALSLAKELTPFVPDLQINIFERHEILSTSGGAINLTPVAQRHLDQLGVLEELDRLGVEGGSDVDAIEVFSSRSGRQLGSIDFTDSSGKGIGGYKGRRVMRIMLSMAMLTTVERTKNVNVVFGKKLIRGEETSDQAILYFQDGTTAKADLVLGCDGVHSATRTKWVAPGSVSEYTGISFVQTVVESKTVKAPIHFRSTALNISRHGSLISSYCDREHEQIFLAAIVQVPENLLSQYRLESGADWRKKATIKRALSEEMRIRFGKSGLPCIREMTSNPADWMMYPVYQVRPGVRWHTERVMLLGDAAHAMPPRDESAAYALDDAILFSRILSKHRHEPPSAAFKAYEDLRRETVNAAFRSSRRMWEKHRDMSFLEGRLKEWTLPFYLRNSREARQAAWEFDATKISIPVPVEEQSSSSTYSFEKGYFSRISL</sequence>
<dbReference type="InterPro" id="IPR036188">
    <property type="entry name" value="FAD/NAD-bd_sf"/>
</dbReference>
<reference evidence="7 8" key="1">
    <citation type="submission" date="2019-03" db="EMBL/GenBank/DDBJ databases">
        <title>The genome sequence of a newly discovered highly antifungal drug resistant Aspergillus species, Aspergillus tanneri NIH 1004.</title>
        <authorList>
            <person name="Mounaud S."/>
            <person name="Singh I."/>
            <person name="Joardar V."/>
            <person name="Pakala S."/>
            <person name="Pakala S."/>
            <person name="Venepally P."/>
            <person name="Hoover J."/>
            <person name="Nierman W."/>
            <person name="Chung J."/>
            <person name="Losada L."/>
        </authorList>
    </citation>
    <scope>NUCLEOTIDE SEQUENCE [LARGE SCALE GENOMIC DNA]</scope>
    <source>
        <strain evidence="7 8">NIH1004</strain>
    </source>
</reference>
<evidence type="ECO:0000256" key="4">
    <source>
        <dbReference type="ARBA" id="ARBA00023002"/>
    </source>
</evidence>
<dbReference type="SUPFAM" id="SSF51905">
    <property type="entry name" value="FAD/NAD(P)-binding domain"/>
    <property type="match status" value="1"/>
</dbReference>
<gene>
    <name evidence="7" type="ORF">EYZ11_000170</name>
</gene>
<dbReference type="PRINTS" id="PR00420">
    <property type="entry name" value="RNGMNOXGNASE"/>
</dbReference>
<evidence type="ECO:0000256" key="5">
    <source>
        <dbReference type="ARBA" id="ARBA00023033"/>
    </source>
</evidence>
<accession>A0A4S3JXL2</accession>
<dbReference type="VEuPathDB" id="FungiDB:EYZ11_000170"/>
<dbReference type="InterPro" id="IPR002938">
    <property type="entry name" value="FAD-bd"/>
</dbReference>
<evidence type="ECO:0000313" key="7">
    <source>
        <dbReference type="EMBL" id="THD00277.1"/>
    </source>
</evidence>
<comment type="caution">
    <text evidence="7">The sequence shown here is derived from an EMBL/GenBank/DDBJ whole genome shotgun (WGS) entry which is preliminary data.</text>
</comment>
<organism evidence="7 8">
    <name type="scientific">Aspergillus tanneri</name>
    <dbReference type="NCBI Taxonomy" id="1220188"/>
    <lineage>
        <taxon>Eukaryota</taxon>
        <taxon>Fungi</taxon>
        <taxon>Dikarya</taxon>
        <taxon>Ascomycota</taxon>
        <taxon>Pezizomycotina</taxon>
        <taxon>Eurotiomycetes</taxon>
        <taxon>Eurotiomycetidae</taxon>
        <taxon>Eurotiales</taxon>
        <taxon>Aspergillaceae</taxon>
        <taxon>Aspergillus</taxon>
        <taxon>Aspergillus subgen. Circumdati</taxon>
    </lineage>
</organism>
<evidence type="ECO:0000256" key="3">
    <source>
        <dbReference type="ARBA" id="ARBA00022827"/>
    </source>
</evidence>
<keyword evidence="8" id="KW-1185">Reference proteome</keyword>
<proteinExistence type="inferred from homology"/>
<evidence type="ECO:0000259" key="6">
    <source>
        <dbReference type="Pfam" id="PF01494"/>
    </source>
</evidence>
<protein>
    <recommendedName>
        <fullName evidence="6">FAD-binding domain-containing protein</fullName>
    </recommendedName>
</protein>
<name>A0A4S3JXL2_9EURO</name>
<evidence type="ECO:0000313" key="8">
    <source>
        <dbReference type="Proteomes" id="UP000308092"/>
    </source>
</evidence>
<evidence type="ECO:0000256" key="2">
    <source>
        <dbReference type="ARBA" id="ARBA00022630"/>
    </source>
</evidence>
<dbReference type="EMBL" id="SOSA01000003">
    <property type="protein sequence ID" value="THD00277.1"/>
    <property type="molecule type" value="Genomic_DNA"/>
</dbReference>
<keyword evidence="2" id="KW-0285">Flavoprotein</keyword>
<dbReference type="PANTHER" id="PTHR13789:SF309">
    <property type="entry name" value="PUTATIVE (AFU_ORTHOLOGUE AFUA_6G14510)-RELATED"/>
    <property type="match status" value="1"/>
</dbReference>
<dbReference type="GO" id="GO:0071949">
    <property type="term" value="F:FAD binding"/>
    <property type="evidence" value="ECO:0007669"/>
    <property type="project" value="InterPro"/>
</dbReference>
<keyword evidence="3" id="KW-0274">FAD</keyword>
<keyword evidence="5" id="KW-0503">Monooxygenase</keyword>
<dbReference type="PANTHER" id="PTHR13789">
    <property type="entry name" value="MONOOXYGENASE"/>
    <property type="match status" value="1"/>
</dbReference>
<dbReference type="STRING" id="1220188.A0A4S3JXL2"/>
<keyword evidence="4" id="KW-0560">Oxidoreductase</keyword>
<dbReference type="AlphaFoldDB" id="A0A4S3JXL2"/>
<dbReference type="InterPro" id="IPR050493">
    <property type="entry name" value="FAD-dep_Monooxygenase_BioMet"/>
</dbReference>
<dbReference type="Pfam" id="PF01494">
    <property type="entry name" value="FAD_binding_3"/>
    <property type="match status" value="1"/>
</dbReference>
<evidence type="ECO:0000256" key="1">
    <source>
        <dbReference type="ARBA" id="ARBA00007992"/>
    </source>
</evidence>
<dbReference type="Proteomes" id="UP000308092">
    <property type="component" value="Unassembled WGS sequence"/>
</dbReference>
<comment type="similarity">
    <text evidence="1">Belongs to the paxM FAD-dependent monooxygenase family.</text>
</comment>
<feature type="domain" description="FAD-binding" evidence="6">
    <location>
        <begin position="49"/>
        <end position="418"/>
    </location>
</feature>
<dbReference type="Gene3D" id="3.50.50.60">
    <property type="entry name" value="FAD/NAD(P)-binding domain"/>
    <property type="match status" value="1"/>
</dbReference>